<dbReference type="Proteomes" id="UP001203512">
    <property type="component" value="Unassembled WGS sequence"/>
</dbReference>
<dbReference type="PANTHER" id="PTHR43859:SF4">
    <property type="entry name" value="BUTANOATE--COA LIGASE AAE1-RELATED"/>
    <property type="match status" value="1"/>
</dbReference>
<dbReference type="Pfam" id="PF00501">
    <property type="entry name" value="AMP-binding"/>
    <property type="match status" value="1"/>
</dbReference>
<gene>
    <name evidence="7" type="ORF">MU848_13410</name>
</gene>
<dbReference type="EMBL" id="JALKHS010000010">
    <property type="protein sequence ID" value="MCK0532582.1"/>
    <property type="molecule type" value="Genomic_DNA"/>
</dbReference>
<dbReference type="InterPro" id="IPR000873">
    <property type="entry name" value="AMP-dep_synth/lig_dom"/>
</dbReference>
<evidence type="ECO:0000256" key="4">
    <source>
        <dbReference type="ARBA" id="ARBA00023098"/>
    </source>
</evidence>
<dbReference type="NCBIfam" id="NF004837">
    <property type="entry name" value="PRK06187.1"/>
    <property type="match status" value="1"/>
</dbReference>
<feature type="domain" description="AMP-dependent synthetase/ligase" evidence="5">
    <location>
        <begin position="23"/>
        <end position="395"/>
    </location>
</feature>
<name>A0ABT0DZN1_9SPHN</name>
<evidence type="ECO:0000256" key="1">
    <source>
        <dbReference type="ARBA" id="ARBA00006432"/>
    </source>
</evidence>
<keyword evidence="4" id="KW-0443">Lipid metabolism</keyword>
<dbReference type="Gene3D" id="3.30.300.30">
    <property type="match status" value="1"/>
</dbReference>
<evidence type="ECO:0000256" key="3">
    <source>
        <dbReference type="ARBA" id="ARBA00022832"/>
    </source>
</evidence>
<dbReference type="CDD" id="cd12119">
    <property type="entry name" value="ttLC_FACS_AlkK_like"/>
    <property type="match status" value="1"/>
</dbReference>
<dbReference type="InterPro" id="IPR045851">
    <property type="entry name" value="AMP-bd_C_sf"/>
</dbReference>
<proteinExistence type="inferred from homology"/>
<evidence type="ECO:0000259" key="6">
    <source>
        <dbReference type="Pfam" id="PF13193"/>
    </source>
</evidence>
<dbReference type="Gene3D" id="3.40.50.12780">
    <property type="entry name" value="N-terminal domain of ligase-like"/>
    <property type="match status" value="1"/>
</dbReference>
<evidence type="ECO:0000259" key="5">
    <source>
        <dbReference type="Pfam" id="PF00501"/>
    </source>
</evidence>
<dbReference type="GO" id="GO:0016874">
    <property type="term" value="F:ligase activity"/>
    <property type="evidence" value="ECO:0007669"/>
    <property type="project" value="UniProtKB-KW"/>
</dbReference>
<dbReference type="InterPro" id="IPR042099">
    <property type="entry name" value="ANL_N_sf"/>
</dbReference>
<sequence>MIGTMMDYELTIGSILLHADRFHGTREIVARQPDGSITRSSYSQVLNRARQLCNALTGLGVVAGDRVATLATNSLRHLEVYFAVPAMGAIIHTVNPRLFPEQIEFIINHAQDKVLLVEPQFVPLVEQLRASLKNVRHIIVMGSGGSDAVGLLPYEELVEAASGTFDFPVIAERTGSALCYSSGTTGVPKGVLYSHRSVVLQSLVISGVDWFAVRRRDSLLPIVPMYHVNAWTLPFAAAMNGSKLVLPGSALDSRSLFELISREQVTLAAGVPTIWSDLIQFLEAQGKRIDSLERVIVGGTAPTPSMIKTLEEKYGVQTCHGWGMTETSAGGLFNAPHDWDHLANEDRRVMLGKQGRTPYPFDIRIVDAGGEEAPWDGKTFGNLQIRGPSVTSCYYNGGGPPVEAAQDGWLPTGDIAIVDSAGYVEIVDREKDVIKSGGEWISSIALENIATSHPDVAEAAVIGVPHPRWDERPLLVVVPRGGCRPDPADLIAYFAGKCAKWWIPDEAVLVDSIPRQATGKVFKARLREDYAHARAPSAPSEAGPNTV</sequence>
<protein>
    <submittedName>
        <fullName evidence="7">Long-chain fatty acid--CoA ligase</fullName>
    </submittedName>
</protein>
<evidence type="ECO:0000313" key="7">
    <source>
        <dbReference type="EMBL" id="MCK0532582.1"/>
    </source>
</evidence>
<evidence type="ECO:0000256" key="2">
    <source>
        <dbReference type="ARBA" id="ARBA00022598"/>
    </source>
</evidence>
<organism evidence="7 8">
    <name type="scientific">Sphingobium agri</name>
    <dbReference type="NCBI Taxonomy" id="2933566"/>
    <lineage>
        <taxon>Bacteria</taxon>
        <taxon>Pseudomonadati</taxon>
        <taxon>Pseudomonadota</taxon>
        <taxon>Alphaproteobacteria</taxon>
        <taxon>Sphingomonadales</taxon>
        <taxon>Sphingomonadaceae</taxon>
        <taxon>Sphingobium</taxon>
    </lineage>
</organism>
<comment type="caution">
    <text evidence="7">The sequence shown here is derived from an EMBL/GenBank/DDBJ whole genome shotgun (WGS) entry which is preliminary data.</text>
</comment>
<dbReference type="SUPFAM" id="SSF56801">
    <property type="entry name" value="Acetyl-CoA synthetase-like"/>
    <property type="match status" value="1"/>
</dbReference>
<keyword evidence="8" id="KW-1185">Reference proteome</keyword>
<dbReference type="InterPro" id="IPR025110">
    <property type="entry name" value="AMP-bd_C"/>
</dbReference>
<evidence type="ECO:0000313" key="8">
    <source>
        <dbReference type="Proteomes" id="UP001203512"/>
    </source>
</evidence>
<dbReference type="RefSeq" id="WP_201516236.1">
    <property type="nucleotide sequence ID" value="NZ_JALKHS010000010.1"/>
</dbReference>
<comment type="similarity">
    <text evidence="1">Belongs to the ATP-dependent AMP-binding enzyme family.</text>
</comment>
<keyword evidence="3" id="KW-0276">Fatty acid metabolism</keyword>
<dbReference type="InterPro" id="IPR020845">
    <property type="entry name" value="AMP-binding_CS"/>
</dbReference>
<dbReference type="PANTHER" id="PTHR43859">
    <property type="entry name" value="ACYL-ACTIVATING ENZYME"/>
    <property type="match status" value="1"/>
</dbReference>
<accession>A0ABT0DZN1</accession>
<feature type="domain" description="AMP-binding enzyme C-terminal" evidence="6">
    <location>
        <begin position="446"/>
        <end position="520"/>
    </location>
</feature>
<reference evidence="7 8" key="1">
    <citation type="submission" date="2022-04" db="EMBL/GenBank/DDBJ databases">
        <authorList>
            <person name="Huq M.A."/>
        </authorList>
    </citation>
    <scope>NUCLEOTIDE SEQUENCE [LARGE SCALE GENOMIC DNA]</scope>
    <source>
        <strain evidence="7 8">MAH-33</strain>
    </source>
</reference>
<dbReference type="PROSITE" id="PS00455">
    <property type="entry name" value="AMP_BINDING"/>
    <property type="match status" value="1"/>
</dbReference>
<dbReference type="Pfam" id="PF13193">
    <property type="entry name" value="AMP-binding_C"/>
    <property type="match status" value="1"/>
</dbReference>
<keyword evidence="2 7" id="KW-0436">Ligase</keyword>